<accession>A0A7I7QY46</accession>
<sequence>MGADATRDTSAGVMRADARRSGQAGSGHARDHLGDRYRQSRKVFATKPGSGFPVKGHPRGGIDVTQCVESFHPLRRSTVHKPDGQPNALAHNPDGPIAVSTTTNEKGSRSHGG</sequence>
<protein>
    <submittedName>
        <fullName evidence="2">Uncharacterized protein</fullName>
    </submittedName>
</protein>
<evidence type="ECO:0000256" key="1">
    <source>
        <dbReference type="SAM" id="MobiDB-lite"/>
    </source>
</evidence>
<dbReference type="EMBL" id="AP022588">
    <property type="protein sequence ID" value="BBY30937.1"/>
    <property type="molecule type" value="Genomic_DNA"/>
</dbReference>
<dbReference type="KEGG" id="msei:MSEDJ_50330"/>
<evidence type="ECO:0000313" key="3">
    <source>
        <dbReference type="Proteomes" id="UP000467193"/>
    </source>
</evidence>
<organism evidence="2 3">
    <name type="scientific">Mycolicibacterium sediminis</name>
    <dbReference type="NCBI Taxonomy" id="1286180"/>
    <lineage>
        <taxon>Bacteria</taxon>
        <taxon>Bacillati</taxon>
        <taxon>Actinomycetota</taxon>
        <taxon>Actinomycetes</taxon>
        <taxon>Mycobacteriales</taxon>
        <taxon>Mycobacteriaceae</taxon>
        <taxon>Mycolicibacterium</taxon>
    </lineage>
</organism>
<dbReference type="AlphaFoldDB" id="A0A7I7QY46"/>
<dbReference type="Proteomes" id="UP000467193">
    <property type="component" value="Chromosome"/>
</dbReference>
<feature type="compositionally biased region" description="Basic and acidic residues" evidence="1">
    <location>
        <begin position="28"/>
        <end position="38"/>
    </location>
</feature>
<keyword evidence="3" id="KW-1185">Reference proteome</keyword>
<feature type="region of interest" description="Disordered" evidence="1">
    <location>
        <begin position="1"/>
        <end position="113"/>
    </location>
</feature>
<evidence type="ECO:0000313" key="2">
    <source>
        <dbReference type="EMBL" id="BBY30937.1"/>
    </source>
</evidence>
<proteinExistence type="predicted"/>
<reference evidence="2 3" key="1">
    <citation type="journal article" date="2019" name="Emerg. Microbes Infect.">
        <title>Comprehensive subspecies identification of 175 nontuberculous mycobacteria species based on 7547 genomic profiles.</title>
        <authorList>
            <person name="Matsumoto Y."/>
            <person name="Kinjo T."/>
            <person name="Motooka D."/>
            <person name="Nabeya D."/>
            <person name="Jung N."/>
            <person name="Uechi K."/>
            <person name="Horii T."/>
            <person name="Iida T."/>
            <person name="Fujita J."/>
            <person name="Nakamura S."/>
        </authorList>
    </citation>
    <scope>NUCLEOTIDE SEQUENCE [LARGE SCALE GENOMIC DNA]</scope>
    <source>
        <strain evidence="2 3">JCM 17899</strain>
    </source>
</reference>
<name>A0A7I7QY46_9MYCO</name>
<gene>
    <name evidence="2" type="ORF">MSEDJ_50330</name>
</gene>